<dbReference type="InterPro" id="IPR011014">
    <property type="entry name" value="MscS_channel_TM-2"/>
</dbReference>
<comment type="subcellular location">
    <subcellularLocation>
        <location evidence="1">Cell membrane</location>
        <topology evidence="1">Multi-pass membrane protein</topology>
    </subcellularLocation>
</comment>
<proteinExistence type="inferred from homology"/>
<dbReference type="EMBL" id="ANOH01000214">
    <property type="protein sequence ID" value="EMI55513.1"/>
    <property type="molecule type" value="Genomic_DNA"/>
</dbReference>
<dbReference type="InterPro" id="IPR049278">
    <property type="entry name" value="MS_channel_C"/>
</dbReference>
<evidence type="ECO:0000313" key="11">
    <source>
        <dbReference type="EMBL" id="EMI55513.1"/>
    </source>
</evidence>
<comment type="similarity">
    <text evidence="2">Belongs to the MscS (TC 1.A.23) family.</text>
</comment>
<organism evidence="11 12">
    <name type="scientific">Rhodopirellula sallentina SM41</name>
    <dbReference type="NCBI Taxonomy" id="1263870"/>
    <lineage>
        <taxon>Bacteria</taxon>
        <taxon>Pseudomonadati</taxon>
        <taxon>Planctomycetota</taxon>
        <taxon>Planctomycetia</taxon>
        <taxon>Pirellulales</taxon>
        <taxon>Pirellulaceae</taxon>
        <taxon>Rhodopirellula</taxon>
    </lineage>
</organism>
<evidence type="ECO:0000256" key="6">
    <source>
        <dbReference type="ARBA" id="ARBA00023136"/>
    </source>
</evidence>
<gene>
    <name evidence="11" type="ORF">RSSM_03077</name>
</gene>
<keyword evidence="6 8" id="KW-0472">Membrane</keyword>
<evidence type="ECO:0000256" key="5">
    <source>
        <dbReference type="ARBA" id="ARBA00022989"/>
    </source>
</evidence>
<dbReference type="Pfam" id="PF00924">
    <property type="entry name" value="MS_channel_2nd"/>
    <property type="match status" value="1"/>
</dbReference>
<dbReference type="InterPro" id="IPR023408">
    <property type="entry name" value="MscS_beta-dom_sf"/>
</dbReference>
<evidence type="ECO:0000256" key="7">
    <source>
        <dbReference type="SAM" id="MobiDB-lite"/>
    </source>
</evidence>
<reference evidence="11 12" key="1">
    <citation type="journal article" date="2013" name="Mar. Genomics">
        <title>Expression of sulfatases in Rhodopirellula baltica and the diversity of sulfatases in the genus Rhodopirellula.</title>
        <authorList>
            <person name="Wegner C.E."/>
            <person name="Richter-Heitmann T."/>
            <person name="Klindworth A."/>
            <person name="Klockow C."/>
            <person name="Richter M."/>
            <person name="Achstetter T."/>
            <person name="Glockner F.O."/>
            <person name="Harder J."/>
        </authorList>
    </citation>
    <scope>NUCLEOTIDE SEQUENCE [LARGE SCALE GENOMIC DNA]</scope>
    <source>
        <strain evidence="11 12">SM41</strain>
    </source>
</reference>
<dbReference type="RefSeq" id="WP_008679777.1">
    <property type="nucleotide sequence ID" value="NZ_ANOH01000214.1"/>
</dbReference>
<evidence type="ECO:0000259" key="9">
    <source>
        <dbReference type="Pfam" id="PF00924"/>
    </source>
</evidence>
<dbReference type="SUPFAM" id="SSF82861">
    <property type="entry name" value="Mechanosensitive channel protein MscS (YggB), transmembrane region"/>
    <property type="match status" value="1"/>
</dbReference>
<evidence type="ECO:0000256" key="2">
    <source>
        <dbReference type="ARBA" id="ARBA00008017"/>
    </source>
</evidence>
<feature type="domain" description="Mechanosensitive ion channel MscS" evidence="9">
    <location>
        <begin position="151"/>
        <end position="217"/>
    </location>
</feature>
<evidence type="ECO:0000259" key="10">
    <source>
        <dbReference type="Pfam" id="PF21082"/>
    </source>
</evidence>
<accession>M5UHK5</accession>
<dbReference type="Gene3D" id="3.30.70.100">
    <property type="match status" value="1"/>
</dbReference>
<keyword evidence="12" id="KW-1185">Reference proteome</keyword>
<evidence type="ECO:0000313" key="12">
    <source>
        <dbReference type="Proteomes" id="UP000011885"/>
    </source>
</evidence>
<feature type="region of interest" description="Disordered" evidence="7">
    <location>
        <begin position="321"/>
        <end position="344"/>
    </location>
</feature>
<dbReference type="Pfam" id="PF21082">
    <property type="entry name" value="MS_channel_3rd"/>
    <property type="match status" value="1"/>
</dbReference>
<dbReference type="InterPro" id="IPR045275">
    <property type="entry name" value="MscS_archaea/bacteria_type"/>
</dbReference>
<dbReference type="Gene3D" id="1.10.287.1260">
    <property type="match status" value="1"/>
</dbReference>
<dbReference type="PANTHER" id="PTHR30221:SF1">
    <property type="entry name" value="SMALL-CONDUCTANCE MECHANOSENSITIVE CHANNEL"/>
    <property type="match status" value="1"/>
</dbReference>
<keyword evidence="5 8" id="KW-1133">Transmembrane helix</keyword>
<dbReference type="Proteomes" id="UP000011885">
    <property type="component" value="Unassembled WGS sequence"/>
</dbReference>
<evidence type="ECO:0000256" key="4">
    <source>
        <dbReference type="ARBA" id="ARBA00022692"/>
    </source>
</evidence>
<feature type="compositionally biased region" description="Low complexity" evidence="7">
    <location>
        <begin position="13"/>
        <end position="27"/>
    </location>
</feature>
<dbReference type="InterPro" id="IPR010920">
    <property type="entry name" value="LSM_dom_sf"/>
</dbReference>
<feature type="transmembrane region" description="Helical" evidence="8">
    <location>
        <begin position="110"/>
        <end position="128"/>
    </location>
</feature>
<dbReference type="PATRIC" id="fig|1263870.3.peg.3266"/>
<feature type="transmembrane region" description="Helical" evidence="8">
    <location>
        <begin position="134"/>
        <end position="164"/>
    </location>
</feature>
<feature type="domain" description="Mechanosensitive ion channel MscS C-terminal" evidence="10">
    <location>
        <begin position="224"/>
        <end position="308"/>
    </location>
</feature>
<protein>
    <submittedName>
        <fullName evidence="11">Small-conductance mechanosensitive channel</fullName>
    </submittedName>
</protein>
<dbReference type="PANTHER" id="PTHR30221">
    <property type="entry name" value="SMALL-CONDUCTANCE MECHANOSENSITIVE CHANNEL"/>
    <property type="match status" value="1"/>
</dbReference>
<evidence type="ECO:0000256" key="8">
    <source>
        <dbReference type="SAM" id="Phobius"/>
    </source>
</evidence>
<evidence type="ECO:0000256" key="1">
    <source>
        <dbReference type="ARBA" id="ARBA00004651"/>
    </source>
</evidence>
<dbReference type="InterPro" id="IPR011066">
    <property type="entry name" value="MscS_channel_C_sf"/>
</dbReference>
<feature type="region of interest" description="Disordered" evidence="7">
    <location>
        <begin position="1"/>
        <end position="27"/>
    </location>
</feature>
<dbReference type="InterPro" id="IPR006685">
    <property type="entry name" value="MscS_channel_2nd"/>
</dbReference>
<dbReference type="SUPFAM" id="SSF50182">
    <property type="entry name" value="Sm-like ribonucleoproteins"/>
    <property type="match status" value="1"/>
</dbReference>
<evidence type="ECO:0000256" key="3">
    <source>
        <dbReference type="ARBA" id="ARBA00022475"/>
    </source>
</evidence>
<sequence length="344" mass="36198">MNSSEILPTDAGTALDASTTSSLTNTSQSQDVTGIADATSSLISNMAEGDFTGLTDYATVHLAPALFSAAIGLFVIFIGYLVAKYLMRVISQPVCRRVDETLGKFVGKMVFYLIMFGVVGAVLSKLGAPLGGLAAMLAAAGFAVGLAFQGTLSNFAAGVLMLVFRPFKVGDVVTTASVTGKVDEIDLFTTTLDTPDNRRIIVPNSSIAGGTIENITHHAHRRIEVCVGVDYEADLQATRNALQQALDNLAAKTIPGEGRGSAVVLAGLGDSAVDWKVRMWVAASDYWPVNEMLIGEVKTQLDTAEISIPFPQMDVHVKSGSEGLAAGQSSRVRPARRAADRLAS</sequence>
<name>M5UHK5_9BACT</name>
<keyword evidence="4 8" id="KW-0812">Transmembrane</keyword>
<dbReference type="OrthoDB" id="9809206at2"/>
<dbReference type="AlphaFoldDB" id="M5UHK5"/>
<dbReference type="Gene3D" id="2.30.30.60">
    <property type="match status" value="1"/>
</dbReference>
<dbReference type="GO" id="GO:0008381">
    <property type="term" value="F:mechanosensitive monoatomic ion channel activity"/>
    <property type="evidence" value="ECO:0007669"/>
    <property type="project" value="InterPro"/>
</dbReference>
<comment type="caution">
    <text evidence="11">The sequence shown here is derived from an EMBL/GenBank/DDBJ whole genome shotgun (WGS) entry which is preliminary data.</text>
</comment>
<keyword evidence="3" id="KW-1003">Cell membrane</keyword>
<dbReference type="GO" id="GO:0005886">
    <property type="term" value="C:plasma membrane"/>
    <property type="evidence" value="ECO:0007669"/>
    <property type="project" value="UniProtKB-SubCell"/>
</dbReference>
<feature type="transmembrane region" description="Helical" evidence="8">
    <location>
        <begin position="62"/>
        <end position="83"/>
    </location>
</feature>
<dbReference type="SUPFAM" id="SSF82689">
    <property type="entry name" value="Mechanosensitive channel protein MscS (YggB), C-terminal domain"/>
    <property type="match status" value="1"/>
</dbReference>